<comment type="cofactor">
    <cofactor evidence="2 11">
        <name>Mg(2+)</name>
        <dbReference type="ChEBI" id="CHEBI:18420"/>
    </cofactor>
</comment>
<dbReference type="Pfam" id="PF02110">
    <property type="entry name" value="HK"/>
    <property type="match status" value="1"/>
</dbReference>
<evidence type="ECO:0000256" key="8">
    <source>
        <dbReference type="ARBA" id="ARBA00022840"/>
    </source>
</evidence>
<comment type="pathway">
    <text evidence="3 11">Cofactor biosynthesis; thiamine diphosphate biosynthesis; 4-methyl-5-(2-phosphoethyl)-thiazole from 5-(2-hydroxyethyl)-4-methylthiazole: step 1/1.</text>
</comment>
<feature type="binding site" evidence="11">
    <location>
        <position position="153"/>
    </location>
    <ligand>
        <name>ATP</name>
        <dbReference type="ChEBI" id="CHEBI:30616"/>
    </ligand>
</feature>
<reference evidence="13" key="1">
    <citation type="journal article" date="2019" name="Int. J. Syst. Evol. Microbiol.">
        <title>The Global Catalogue of Microorganisms (GCM) 10K type strain sequencing project: providing services to taxonomists for standard genome sequencing and annotation.</title>
        <authorList>
            <consortium name="The Broad Institute Genomics Platform"/>
            <consortium name="The Broad Institute Genome Sequencing Center for Infectious Disease"/>
            <person name="Wu L."/>
            <person name="Ma J."/>
        </authorList>
    </citation>
    <scope>NUCLEOTIDE SEQUENCE [LARGE SCALE GENOMIC DNA]</scope>
    <source>
        <strain evidence="13">JCM 16703</strain>
    </source>
</reference>
<evidence type="ECO:0000256" key="4">
    <source>
        <dbReference type="ARBA" id="ARBA00022679"/>
    </source>
</evidence>
<dbReference type="InterPro" id="IPR000417">
    <property type="entry name" value="Hyethyz_kinase"/>
</dbReference>
<evidence type="ECO:0000256" key="7">
    <source>
        <dbReference type="ARBA" id="ARBA00022777"/>
    </source>
</evidence>
<protein>
    <recommendedName>
        <fullName evidence="11">Hydroxyethylthiazole kinase</fullName>
        <ecNumber evidence="11">2.7.1.50</ecNumber>
    </recommendedName>
    <alternativeName>
        <fullName evidence="11">4-methyl-5-beta-hydroxyethylthiazole kinase</fullName>
        <shortName evidence="11">TH kinase</shortName>
        <shortName evidence="11">Thz kinase</shortName>
    </alternativeName>
</protein>
<dbReference type="SUPFAM" id="SSF53613">
    <property type="entry name" value="Ribokinase-like"/>
    <property type="match status" value="1"/>
</dbReference>
<feature type="binding site" evidence="11">
    <location>
        <position position="180"/>
    </location>
    <ligand>
        <name>substrate</name>
    </ligand>
</feature>
<keyword evidence="5 11" id="KW-0479">Metal-binding</keyword>
<accession>A0ABP7XKA1</accession>
<comment type="catalytic activity">
    <reaction evidence="1 11">
        <text>5-(2-hydroxyethyl)-4-methylthiazole + ATP = 4-methyl-5-(2-phosphooxyethyl)-thiazole + ADP + H(+)</text>
        <dbReference type="Rhea" id="RHEA:24212"/>
        <dbReference type="ChEBI" id="CHEBI:15378"/>
        <dbReference type="ChEBI" id="CHEBI:17957"/>
        <dbReference type="ChEBI" id="CHEBI:30616"/>
        <dbReference type="ChEBI" id="CHEBI:58296"/>
        <dbReference type="ChEBI" id="CHEBI:456216"/>
        <dbReference type="EC" id="2.7.1.50"/>
    </reaction>
</comment>
<comment type="similarity">
    <text evidence="11">Belongs to the Thz kinase family.</text>
</comment>
<evidence type="ECO:0000256" key="9">
    <source>
        <dbReference type="ARBA" id="ARBA00022842"/>
    </source>
</evidence>
<proteinExistence type="inferred from homology"/>
<keyword evidence="6 11" id="KW-0547">Nucleotide-binding</keyword>
<dbReference type="GO" id="GO:0016301">
    <property type="term" value="F:kinase activity"/>
    <property type="evidence" value="ECO:0007669"/>
    <property type="project" value="UniProtKB-KW"/>
</dbReference>
<comment type="function">
    <text evidence="11">Catalyzes the phosphorylation of the hydroxyl group of 4-methyl-5-beta-hydroxyethylthiazole (THZ).</text>
</comment>
<organism evidence="12 13">
    <name type="scientific">Nocardioides fonticola</name>
    <dbReference type="NCBI Taxonomy" id="450363"/>
    <lineage>
        <taxon>Bacteria</taxon>
        <taxon>Bacillati</taxon>
        <taxon>Actinomycetota</taxon>
        <taxon>Actinomycetes</taxon>
        <taxon>Propionibacteriales</taxon>
        <taxon>Nocardioidaceae</taxon>
        <taxon>Nocardioides</taxon>
    </lineage>
</organism>
<evidence type="ECO:0000256" key="10">
    <source>
        <dbReference type="ARBA" id="ARBA00022977"/>
    </source>
</evidence>
<dbReference type="CDD" id="cd01170">
    <property type="entry name" value="THZ_kinase"/>
    <property type="match status" value="1"/>
</dbReference>
<dbReference type="NCBIfam" id="NF006830">
    <property type="entry name" value="PRK09355.1"/>
    <property type="match status" value="1"/>
</dbReference>
<comment type="caution">
    <text evidence="12">The sequence shown here is derived from an EMBL/GenBank/DDBJ whole genome shotgun (WGS) entry which is preliminary data.</text>
</comment>
<keyword evidence="7 11" id="KW-0418">Kinase</keyword>
<keyword evidence="4 11" id="KW-0808">Transferase</keyword>
<gene>
    <name evidence="11 12" type="primary">thiM</name>
    <name evidence="12" type="ORF">GCM10022215_24960</name>
</gene>
<sequence>MRAHAPLVHCITNSVVTNVTANVLLAAGASPAMVDTAEEAGVLAGVAGGLLVNLGTLTPVQIGGIDAAVGAAARAGVPWVLDPVAIGVLPVRTALAGELLGRRPAVVRGNASEIAALAGGAGGRGVDSLAAPDDVADIARDLARRHTTVVAVSGPRDLITDGDRVVRIAAGHSLMTRVTGVGCALGALVAACAAVEDDAVLAAAAATAWLCVAAEEAAAASSGPGTFAVALLDRLAAVDAGSVATRAGSA</sequence>
<dbReference type="Gene3D" id="3.40.1190.20">
    <property type="match status" value="1"/>
</dbReference>
<dbReference type="InterPro" id="IPR029056">
    <property type="entry name" value="Ribokinase-like"/>
</dbReference>
<keyword evidence="9 11" id="KW-0460">Magnesium</keyword>
<evidence type="ECO:0000256" key="6">
    <source>
        <dbReference type="ARBA" id="ARBA00022741"/>
    </source>
</evidence>
<evidence type="ECO:0000313" key="13">
    <source>
        <dbReference type="Proteomes" id="UP001501495"/>
    </source>
</evidence>
<evidence type="ECO:0000313" key="12">
    <source>
        <dbReference type="EMBL" id="GAA4120827.1"/>
    </source>
</evidence>
<dbReference type="PIRSF" id="PIRSF000513">
    <property type="entry name" value="Thz_kinase"/>
    <property type="match status" value="1"/>
</dbReference>
<keyword evidence="13" id="KW-1185">Reference proteome</keyword>
<name>A0ABP7XKA1_9ACTN</name>
<evidence type="ECO:0000256" key="2">
    <source>
        <dbReference type="ARBA" id="ARBA00001946"/>
    </source>
</evidence>
<dbReference type="EC" id="2.7.1.50" evidence="11"/>
<dbReference type="EMBL" id="BAAAZH010000017">
    <property type="protein sequence ID" value="GAA4120827.1"/>
    <property type="molecule type" value="Genomic_DNA"/>
</dbReference>
<keyword evidence="10 11" id="KW-0784">Thiamine biosynthesis</keyword>
<dbReference type="PRINTS" id="PR01099">
    <property type="entry name" value="HYETHTZKNASE"/>
</dbReference>
<evidence type="ECO:0000256" key="3">
    <source>
        <dbReference type="ARBA" id="ARBA00004868"/>
    </source>
</evidence>
<evidence type="ECO:0000256" key="1">
    <source>
        <dbReference type="ARBA" id="ARBA00001771"/>
    </source>
</evidence>
<keyword evidence="8 11" id="KW-0067">ATP-binding</keyword>
<feature type="binding site" evidence="11">
    <location>
        <position position="108"/>
    </location>
    <ligand>
        <name>ATP</name>
        <dbReference type="ChEBI" id="CHEBI:30616"/>
    </ligand>
</feature>
<feature type="binding site" evidence="11">
    <location>
        <position position="33"/>
    </location>
    <ligand>
        <name>substrate</name>
    </ligand>
</feature>
<dbReference type="Proteomes" id="UP001501495">
    <property type="component" value="Unassembled WGS sequence"/>
</dbReference>
<evidence type="ECO:0000256" key="5">
    <source>
        <dbReference type="ARBA" id="ARBA00022723"/>
    </source>
</evidence>
<evidence type="ECO:0000256" key="11">
    <source>
        <dbReference type="HAMAP-Rule" id="MF_00228"/>
    </source>
</evidence>
<dbReference type="HAMAP" id="MF_00228">
    <property type="entry name" value="Thz_kinase"/>
    <property type="match status" value="1"/>
</dbReference>